<proteinExistence type="predicted"/>
<protein>
    <submittedName>
        <fullName evidence="1">Peroxisome biogenesis factor 10</fullName>
    </submittedName>
</protein>
<sequence length="298" mass="33014">MSDHGDTASRPADSSSAARLTRSTILRPKAPEILKLHSSRLKCLVLYKARYGLISYWDCSVEMPDVSDDMRDYIRALKEACSHGLEMKKKVVEEKNKKVEDLEHENSQLAHTFAELLYLGLTTLVGNRTLGEEYCDIVQVEAEMGRLAGVWRRGGYILGSILLPYSLNRIYAATLAAFYFSGAYYHLSKRLLGLRYIFTRRIQPSEQRVGYEVLGVLLVLQLGVQAYLHLQQTVSSGSGAMQPDAATAAGGTAVLDHGVEVSLNPNDYAANNALLTDASSPRTSTHRKNCKRSPTRLS</sequence>
<gene>
    <name evidence="1" type="primary">PEX10_1</name>
    <name evidence="1" type="ORF">H2199_005986</name>
</gene>
<comment type="caution">
    <text evidence="1">The sequence shown here is derived from an EMBL/GenBank/DDBJ whole genome shotgun (WGS) entry which is preliminary data.</text>
</comment>
<reference evidence="1" key="1">
    <citation type="submission" date="2022-10" db="EMBL/GenBank/DDBJ databases">
        <title>Culturing micro-colonial fungi from biological soil crusts in the Mojave desert and describing Neophaeococcomyces mojavensis, and introducing the new genera and species Taxawa tesnikishii.</title>
        <authorList>
            <person name="Kurbessoian T."/>
            <person name="Stajich J.E."/>
        </authorList>
    </citation>
    <scope>NUCLEOTIDE SEQUENCE</scope>
    <source>
        <strain evidence="1">JES_115</strain>
    </source>
</reference>
<accession>A0ACC2YZK9</accession>
<keyword evidence="2" id="KW-1185">Reference proteome</keyword>
<name>A0ACC2YZK9_9PEZI</name>
<organism evidence="1 2">
    <name type="scientific">Coniosporium tulheliwenetii</name>
    <dbReference type="NCBI Taxonomy" id="3383036"/>
    <lineage>
        <taxon>Eukaryota</taxon>
        <taxon>Fungi</taxon>
        <taxon>Dikarya</taxon>
        <taxon>Ascomycota</taxon>
        <taxon>Pezizomycotina</taxon>
        <taxon>Dothideomycetes</taxon>
        <taxon>Dothideomycetes incertae sedis</taxon>
        <taxon>Coniosporium</taxon>
    </lineage>
</organism>
<dbReference type="Proteomes" id="UP001172680">
    <property type="component" value="Unassembled WGS sequence"/>
</dbReference>
<evidence type="ECO:0000313" key="2">
    <source>
        <dbReference type="Proteomes" id="UP001172680"/>
    </source>
</evidence>
<dbReference type="EMBL" id="JAPDRP010000017">
    <property type="protein sequence ID" value="KAJ9640447.1"/>
    <property type="molecule type" value="Genomic_DNA"/>
</dbReference>
<evidence type="ECO:0000313" key="1">
    <source>
        <dbReference type="EMBL" id="KAJ9640447.1"/>
    </source>
</evidence>